<proteinExistence type="predicted"/>
<keyword evidence="1" id="KW-0175">Coiled coil</keyword>
<gene>
    <name evidence="3" type="ORF">APLA_LOCUS1372</name>
</gene>
<organism evidence="3 4">
    <name type="scientific">Arctia plantaginis</name>
    <name type="common">Wood tiger moth</name>
    <name type="synonym">Phalaena plantaginis</name>
    <dbReference type="NCBI Taxonomy" id="874455"/>
    <lineage>
        <taxon>Eukaryota</taxon>
        <taxon>Metazoa</taxon>
        <taxon>Ecdysozoa</taxon>
        <taxon>Arthropoda</taxon>
        <taxon>Hexapoda</taxon>
        <taxon>Insecta</taxon>
        <taxon>Pterygota</taxon>
        <taxon>Neoptera</taxon>
        <taxon>Endopterygota</taxon>
        <taxon>Lepidoptera</taxon>
        <taxon>Glossata</taxon>
        <taxon>Ditrysia</taxon>
        <taxon>Noctuoidea</taxon>
        <taxon>Erebidae</taxon>
        <taxon>Arctiinae</taxon>
        <taxon>Arctia</taxon>
    </lineage>
</organism>
<feature type="region of interest" description="Disordered" evidence="2">
    <location>
        <begin position="106"/>
        <end position="161"/>
    </location>
</feature>
<protein>
    <submittedName>
        <fullName evidence="3">Uncharacterized protein</fullName>
    </submittedName>
</protein>
<reference evidence="3 4" key="1">
    <citation type="submission" date="2020-04" db="EMBL/GenBank/DDBJ databases">
        <authorList>
            <person name="Wallbank WR R."/>
            <person name="Pardo Diaz C."/>
            <person name="Kozak K."/>
            <person name="Martin S."/>
            <person name="Jiggins C."/>
            <person name="Moest M."/>
            <person name="Warren A I."/>
            <person name="Byers J.R.P. K."/>
            <person name="Montejo-Kovacevich G."/>
            <person name="Yen C E."/>
        </authorList>
    </citation>
    <scope>NUCLEOTIDE SEQUENCE [LARGE SCALE GENOMIC DNA]</scope>
</reference>
<comment type="caution">
    <text evidence="3">The sequence shown here is derived from an EMBL/GenBank/DDBJ whole genome shotgun (WGS) entry which is preliminary data.</text>
</comment>
<dbReference type="AlphaFoldDB" id="A0A8S0YU82"/>
<evidence type="ECO:0000313" key="3">
    <source>
        <dbReference type="EMBL" id="CAB3222943.1"/>
    </source>
</evidence>
<dbReference type="OrthoDB" id="8197386at2759"/>
<feature type="compositionally biased region" description="Basic and acidic residues" evidence="2">
    <location>
        <begin position="138"/>
        <end position="154"/>
    </location>
</feature>
<name>A0A8S0YU82_ARCPL</name>
<accession>A0A8S0YU82</accession>
<evidence type="ECO:0000256" key="1">
    <source>
        <dbReference type="SAM" id="Coils"/>
    </source>
</evidence>
<feature type="coiled-coil region" evidence="1">
    <location>
        <begin position="31"/>
        <end position="58"/>
    </location>
</feature>
<evidence type="ECO:0000313" key="4">
    <source>
        <dbReference type="Proteomes" id="UP000494106"/>
    </source>
</evidence>
<dbReference type="EMBL" id="CADEBC010000123">
    <property type="protein sequence ID" value="CAB3222943.1"/>
    <property type="molecule type" value="Genomic_DNA"/>
</dbReference>
<sequence>MSKLNAETIISELPKKIATLTLKITTQSALIEAQNKKIDNQQQTINHLTKVIEDLTTKIDKLLTSTSVSEIQEPTMMAATQGVSETIAVAAANVPAPNVTSRARRAMERNKSKGVHTHSSNTDENVTLSKQQLVGKPGKSDDNWKVDLQSDKRGANNIPRSSSDLRREMQWFMQYFCFKTRKDYV</sequence>
<keyword evidence="4" id="KW-1185">Reference proteome</keyword>
<dbReference type="Proteomes" id="UP000494106">
    <property type="component" value="Unassembled WGS sequence"/>
</dbReference>
<feature type="compositionally biased region" description="Polar residues" evidence="2">
    <location>
        <begin position="117"/>
        <end position="132"/>
    </location>
</feature>
<evidence type="ECO:0000256" key="2">
    <source>
        <dbReference type="SAM" id="MobiDB-lite"/>
    </source>
</evidence>